<dbReference type="InterPro" id="IPR000276">
    <property type="entry name" value="GPCR_Rhodpsn"/>
</dbReference>
<keyword evidence="13" id="KW-1185">Reference proteome</keyword>
<dbReference type="SMART" id="SM01381">
    <property type="entry name" value="7TM_GPCR_Srsx"/>
    <property type="match status" value="1"/>
</dbReference>
<keyword evidence="2" id="KW-1003">Cell membrane</keyword>
<evidence type="ECO:0000256" key="9">
    <source>
        <dbReference type="RuleBase" id="RU000688"/>
    </source>
</evidence>
<evidence type="ECO:0000313" key="12">
    <source>
        <dbReference type="EMBL" id="KAJ8024390.1"/>
    </source>
</evidence>
<keyword evidence="5 9" id="KW-0297">G-protein coupled receptor</keyword>
<keyword evidence="3 9" id="KW-0812">Transmembrane</keyword>
<keyword evidence="6 10" id="KW-0472">Membrane</keyword>
<dbReference type="PANTHER" id="PTHR24228">
    <property type="entry name" value="B2 BRADYKININ RECEPTOR/ANGIOTENSIN II RECEPTOR"/>
    <property type="match status" value="1"/>
</dbReference>
<evidence type="ECO:0000256" key="7">
    <source>
        <dbReference type="ARBA" id="ARBA00023170"/>
    </source>
</evidence>
<keyword evidence="8 9" id="KW-0807">Transducer</keyword>
<dbReference type="PROSITE" id="PS50262">
    <property type="entry name" value="G_PROTEIN_RECEP_F1_2"/>
    <property type="match status" value="1"/>
</dbReference>
<name>A0A9Q0YN73_HOLLE</name>
<feature type="transmembrane region" description="Helical" evidence="10">
    <location>
        <begin position="56"/>
        <end position="77"/>
    </location>
</feature>
<dbReference type="Pfam" id="PF00001">
    <property type="entry name" value="7tm_1"/>
    <property type="match status" value="1"/>
</dbReference>
<comment type="subcellular location">
    <subcellularLocation>
        <location evidence="1">Cell membrane</location>
        <topology evidence="1">Multi-pass membrane protein</topology>
    </subcellularLocation>
</comment>
<dbReference type="GO" id="GO:0005886">
    <property type="term" value="C:plasma membrane"/>
    <property type="evidence" value="ECO:0007669"/>
    <property type="project" value="UniProtKB-SubCell"/>
</dbReference>
<accession>A0A9Q0YN73</accession>
<feature type="transmembrane region" description="Helical" evidence="10">
    <location>
        <begin position="137"/>
        <end position="166"/>
    </location>
</feature>
<feature type="transmembrane region" description="Helical" evidence="10">
    <location>
        <begin position="18"/>
        <end position="44"/>
    </location>
</feature>
<reference evidence="12" key="1">
    <citation type="submission" date="2021-10" db="EMBL/GenBank/DDBJ databases">
        <title>Tropical sea cucumber genome reveals ecological adaptation and Cuvierian tubules defense mechanism.</title>
        <authorList>
            <person name="Chen T."/>
        </authorList>
    </citation>
    <scope>NUCLEOTIDE SEQUENCE</scope>
    <source>
        <strain evidence="12">Nanhai2018</strain>
        <tissue evidence="12">Muscle</tissue>
    </source>
</reference>
<evidence type="ECO:0000256" key="10">
    <source>
        <dbReference type="SAM" id="Phobius"/>
    </source>
</evidence>
<dbReference type="CDD" id="cd00637">
    <property type="entry name" value="7tm_classA_rhodopsin-like"/>
    <property type="match status" value="1"/>
</dbReference>
<evidence type="ECO:0000256" key="4">
    <source>
        <dbReference type="ARBA" id="ARBA00022989"/>
    </source>
</evidence>
<dbReference type="InterPro" id="IPR017452">
    <property type="entry name" value="GPCR_Rhodpsn_7TM"/>
</dbReference>
<dbReference type="PROSITE" id="PS00237">
    <property type="entry name" value="G_PROTEIN_RECEP_F1_1"/>
    <property type="match status" value="1"/>
</dbReference>
<dbReference type="OrthoDB" id="10044919at2759"/>
<proteinExistence type="inferred from homology"/>
<organism evidence="12 13">
    <name type="scientific">Holothuria leucospilota</name>
    <name type="common">Black long sea cucumber</name>
    <name type="synonym">Mertensiothuria leucospilota</name>
    <dbReference type="NCBI Taxonomy" id="206669"/>
    <lineage>
        <taxon>Eukaryota</taxon>
        <taxon>Metazoa</taxon>
        <taxon>Echinodermata</taxon>
        <taxon>Eleutherozoa</taxon>
        <taxon>Echinozoa</taxon>
        <taxon>Holothuroidea</taxon>
        <taxon>Aspidochirotacea</taxon>
        <taxon>Aspidochirotida</taxon>
        <taxon>Holothuriidae</taxon>
        <taxon>Holothuria</taxon>
    </lineage>
</organism>
<feature type="domain" description="G-protein coupled receptors family 1 profile" evidence="11">
    <location>
        <begin position="34"/>
        <end position="308"/>
    </location>
</feature>
<keyword evidence="7 9" id="KW-0675">Receptor</keyword>
<feature type="transmembrane region" description="Helical" evidence="10">
    <location>
        <begin position="186"/>
        <end position="209"/>
    </location>
</feature>
<dbReference type="GO" id="GO:0004930">
    <property type="term" value="F:G protein-coupled receptor activity"/>
    <property type="evidence" value="ECO:0007669"/>
    <property type="project" value="UniProtKB-KW"/>
</dbReference>
<gene>
    <name evidence="12" type="ORF">HOLleu_34291</name>
</gene>
<comment type="caution">
    <text evidence="12">The sequence shown here is derived from an EMBL/GenBank/DDBJ whole genome shotgun (WGS) entry which is preliminary data.</text>
</comment>
<feature type="transmembrane region" description="Helical" evidence="10">
    <location>
        <begin position="289"/>
        <end position="310"/>
    </location>
</feature>
<evidence type="ECO:0000256" key="8">
    <source>
        <dbReference type="ARBA" id="ARBA00023224"/>
    </source>
</evidence>
<dbReference type="PRINTS" id="PR00237">
    <property type="entry name" value="GPCRRHODOPSN"/>
</dbReference>
<feature type="transmembrane region" description="Helical" evidence="10">
    <location>
        <begin position="263"/>
        <end position="283"/>
    </location>
</feature>
<keyword evidence="4 10" id="KW-1133">Transmembrane helix</keyword>
<evidence type="ECO:0000256" key="3">
    <source>
        <dbReference type="ARBA" id="ARBA00022692"/>
    </source>
</evidence>
<evidence type="ECO:0000256" key="5">
    <source>
        <dbReference type="ARBA" id="ARBA00023040"/>
    </source>
</evidence>
<dbReference type="Proteomes" id="UP001152320">
    <property type="component" value="Chromosome 18"/>
</dbReference>
<evidence type="ECO:0000256" key="6">
    <source>
        <dbReference type="ARBA" id="ARBA00023136"/>
    </source>
</evidence>
<feature type="transmembrane region" description="Helical" evidence="10">
    <location>
        <begin position="97"/>
        <end position="116"/>
    </location>
</feature>
<sequence length="368" mass="41920">MENITAEEADVVPRHHRIIISVILMAITVTGIFGNTLTFIAYCLSRRLQTKTNMFVINLAAADILTCVCLPINTLALLLDVNVNTRSWLNTLCAVDYGGLGIFLTSSFMTLAFIAVNRYVLITKSTEAYRRIYRRKFTLIFISACWLFPTLTLTPQLVLGILYIGYDETLHACSEGSNPRWQHLSDMILMIVFGLPTVAIIYSYGRIYLFLRRHNKQMQEGMLSEPSRFVLLYFLGRHRPKGDGRKVKASPVSQNQVDITKNLFYILVAFFICLIPFIISDVLGANDIVFTYTKTLILFNSCINPILYGIKHPHFREVFYNILSRRWSEIPEPAFRWMNSRPSRSAVAGSKSKDLDAISMEVLEKSDA</sequence>
<protein>
    <submittedName>
        <fullName evidence="12">G-protein coupled receptor moody</fullName>
    </submittedName>
</protein>
<dbReference type="SUPFAM" id="SSF81321">
    <property type="entry name" value="Family A G protein-coupled receptor-like"/>
    <property type="match status" value="1"/>
</dbReference>
<evidence type="ECO:0000313" key="13">
    <source>
        <dbReference type="Proteomes" id="UP001152320"/>
    </source>
</evidence>
<evidence type="ECO:0000259" key="11">
    <source>
        <dbReference type="PROSITE" id="PS50262"/>
    </source>
</evidence>
<evidence type="ECO:0000256" key="2">
    <source>
        <dbReference type="ARBA" id="ARBA00022475"/>
    </source>
</evidence>
<dbReference type="EMBL" id="JAIZAY010000018">
    <property type="protein sequence ID" value="KAJ8024390.1"/>
    <property type="molecule type" value="Genomic_DNA"/>
</dbReference>
<evidence type="ECO:0000256" key="1">
    <source>
        <dbReference type="ARBA" id="ARBA00004651"/>
    </source>
</evidence>
<dbReference type="AlphaFoldDB" id="A0A9Q0YN73"/>
<dbReference type="PANTHER" id="PTHR24228:SF72">
    <property type="entry name" value="G-PROTEIN COUPLED RECEPTORS FAMILY 1 PROFILE DOMAIN-CONTAINING PROTEIN"/>
    <property type="match status" value="1"/>
</dbReference>
<dbReference type="Gene3D" id="1.20.1070.10">
    <property type="entry name" value="Rhodopsin 7-helix transmembrane proteins"/>
    <property type="match status" value="1"/>
</dbReference>
<comment type="similarity">
    <text evidence="9">Belongs to the G-protein coupled receptor 1 family.</text>
</comment>